<sequence length="116" mass="12654">MASVDVLSDEALVGARSRLDPAAGVMLSALWVASTAQLVLIVHHLAVDGVSWRILLEDINIGWAQHRAGAPIALLASGSSFQRWSSVLAEYALAPEVVAQLPVWEQVLDTRRCWRR</sequence>
<name>A0A7I7Q8S5_9MYCO</name>
<dbReference type="SUPFAM" id="SSF52777">
    <property type="entry name" value="CoA-dependent acyltransferases"/>
    <property type="match status" value="1"/>
</dbReference>
<reference evidence="3 4" key="1">
    <citation type="journal article" date="2019" name="Emerg. Microbes Infect.">
        <title>Comprehensive subspecies identification of 175 nontuberculous mycobacteria species based on 7547 genomic profiles.</title>
        <authorList>
            <person name="Matsumoto Y."/>
            <person name="Kinjo T."/>
            <person name="Motooka D."/>
            <person name="Nabeya D."/>
            <person name="Jung N."/>
            <person name="Uechi K."/>
            <person name="Horii T."/>
            <person name="Iida T."/>
            <person name="Fujita J."/>
            <person name="Nakamura S."/>
        </authorList>
    </citation>
    <scope>NUCLEOTIDE SEQUENCE [LARGE SCALE GENOMIC DNA]</scope>
    <source>
        <strain evidence="3 4">JCM 17783</strain>
    </source>
</reference>
<protein>
    <recommendedName>
        <fullName evidence="2">Condensation domain-containing protein</fullName>
    </recommendedName>
</protein>
<dbReference type="KEGG" id="msto:MSTO_29100"/>
<dbReference type="InterPro" id="IPR001242">
    <property type="entry name" value="Condensation_dom"/>
</dbReference>
<dbReference type="GO" id="GO:0008610">
    <property type="term" value="P:lipid biosynthetic process"/>
    <property type="evidence" value="ECO:0007669"/>
    <property type="project" value="UniProtKB-ARBA"/>
</dbReference>
<accession>A0A7I7Q8S5</accession>
<organism evidence="3 4">
    <name type="scientific">Mycobacterium stomatepiae</name>
    <dbReference type="NCBI Taxonomy" id="470076"/>
    <lineage>
        <taxon>Bacteria</taxon>
        <taxon>Bacillati</taxon>
        <taxon>Actinomycetota</taxon>
        <taxon>Actinomycetes</taxon>
        <taxon>Mycobacteriales</taxon>
        <taxon>Mycobacteriaceae</taxon>
        <taxon>Mycobacterium</taxon>
        <taxon>Mycobacterium simiae complex</taxon>
    </lineage>
</organism>
<evidence type="ECO:0000313" key="3">
    <source>
        <dbReference type="EMBL" id="BBY22705.1"/>
    </source>
</evidence>
<keyword evidence="1" id="KW-0472">Membrane</keyword>
<dbReference type="Pfam" id="PF00668">
    <property type="entry name" value="Condensation"/>
    <property type="match status" value="1"/>
</dbReference>
<dbReference type="Gene3D" id="3.30.559.10">
    <property type="entry name" value="Chloramphenicol acetyltransferase-like domain"/>
    <property type="match status" value="1"/>
</dbReference>
<dbReference type="EMBL" id="AP022587">
    <property type="protein sequence ID" value="BBY22705.1"/>
    <property type="molecule type" value="Genomic_DNA"/>
</dbReference>
<evidence type="ECO:0000256" key="1">
    <source>
        <dbReference type="SAM" id="Phobius"/>
    </source>
</evidence>
<feature type="transmembrane region" description="Helical" evidence="1">
    <location>
        <begin position="22"/>
        <end position="46"/>
    </location>
</feature>
<dbReference type="Proteomes" id="UP000467130">
    <property type="component" value="Chromosome"/>
</dbReference>
<dbReference type="InterPro" id="IPR023213">
    <property type="entry name" value="CAT-like_dom_sf"/>
</dbReference>
<evidence type="ECO:0000259" key="2">
    <source>
        <dbReference type="Pfam" id="PF00668"/>
    </source>
</evidence>
<gene>
    <name evidence="3" type="ORF">MSTO_29100</name>
</gene>
<dbReference type="GO" id="GO:0003824">
    <property type="term" value="F:catalytic activity"/>
    <property type="evidence" value="ECO:0007669"/>
    <property type="project" value="InterPro"/>
</dbReference>
<keyword evidence="1" id="KW-0812">Transmembrane</keyword>
<dbReference type="AlphaFoldDB" id="A0A7I7Q8S5"/>
<keyword evidence="4" id="KW-1185">Reference proteome</keyword>
<keyword evidence="1" id="KW-1133">Transmembrane helix</keyword>
<proteinExistence type="predicted"/>
<evidence type="ECO:0000313" key="4">
    <source>
        <dbReference type="Proteomes" id="UP000467130"/>
    </source>
</evidence>
<feature type="domain" description="Condensation" evidence="2">
    <location>
        <begin position="35"/>
        <end position="110"/>
    </location>
</feature>